<feature type="region of interest" description="Disordered" evidence="2">
    <location>
        <begin position="118"/>
        <end position="150"/>
    </location>
</feature>
<dbReference type="SUPFAM" id="SSF101447">
    <property type="entry name" value="Formin homology 2 domain (FH2 domain)"/>
    <property type="match status" value="2"/>
</dbReference>
<feature type="coiled-coil region" evidence="1">
    <location>
        <begin position="75"/>
        <end position="102"/>
    </location>
</feature>
<organism evidence="3 4">
    <name type="scientific">Phytophthora fragariaefolia</name>
    <dbReference type="NCBI Taxonomy" id="1490495"/>
    <lineage>
        <taxon>Eukaryota</taxon>
        <taxon>Sar</taxon>
        <taxon>Stramenopiles</taxon>
        <taxon>Oomycota</taxon>
        <taxon>Peronosporomycetes</taxon>
        <taxon>Peronosporales</taxon>
        <taxon>Peronosporaceae</taxon>
        <taxon>Phytophthora</taxon>
    </lineage>
</organism>
<dbReference type="EMBL" id="BSXT01000114">
    <property type="protein sequence ID" value="GMF17885.1"/>
    <property type="molecule type" value="Genomic_DNA"/>
</dbReference>
<dbReference type="OrthoDB" id="1668162at2759"/>
<protein>
    <submittedName>
        <fullName evidence="3">Unnamed protein product</fullName>
    </submittedName>
</protein>
<comment type="caution">
    <text evidence="3">The sequence shown here is derived from an EMBL/GenBank/DDBJ whole genome shotgun (WGS) entry which is preliminary data.</text>
</comment>
<gene>
    <name evidence="3" type="ORF">Pfra01_000139100</name>
</gene>
<accession>A0A9W6TQ67</accession>
<feature type="compositionally biased region" description="Polar residues" evidence="2">
    <location>
        <begin position="129"/>
        <end position="150"/>
    </location>
</feature>
<sequence length="547" mass="59592">MNVTTQACYEILRSERLARCFELVLAIGNRLNTGTDLEGAEGITLASLLKDRGEGDVLLFINDLSNLAEAKHFSNVLCDSQVRALQHDIDKLEQEIKEDMVEDLNRFNAAEALRKRQFEQGTIRRNRPAPSSEQTKLATSSGVSNRANGSSECRNAMLDAIRQRGVTAGKQNGTVSMSNPHATMLSAQSCGNSGRALASTSAPQAAEVDYDTSSLNDTADARSSLLSAIRQRGQSTISPTSDSADGPVDKGSEALPRSALFAAIRQQAGKPLSSEGNGNTENPKFDSRQYKMESKFISIMRERLMSIKAAFEDVEMELETLHSVWDGTARYLAEDPTGSSSEYVFTLLNRFLLDVKVAKALLLRKGLNFANEANALIPHAYVGSVVATKFGSGVITALRVTDKRIEVKFPWSREAYLAPSSILSVGSLVRCRLWGVGIIRQTFYDEGFCDVRFSFGFGKVRVEELTLETSSNQDELRRDLLSGGFCIGDPVITVFGCGHVQSIRGKSQYPAAILSVGLLASEPDMYGSERVCSAIAFVSASHAKRSY</sequence>
<dbReference type="Proteomes" id="UP001165121">
    <property type="component" value="Unassembled WGS sequence"/>
</dbReference>
<evidence type="ECO:0000313" key="3">
    <source>
        <dbReference type="EMBL" id="GMF17885.1"/>
    </source>
</evidence>
<evidence type="ECO:0000256" key="1">
    <source>
        <dbReference type="SAM" id="Coils"/>
    </source>
</evidence>
<reference evidence="3" key="1">
    <citation type="submission" date="2023-04" db="EMBL/GenBank/DDBJ databases">
        <title>Phytophthora fragariaefolia NBRC 109709.</title>
        <authorList>
            <person name="Ichikawa N."/>
            <person name="Sato H."/>
            <person name="Tonouchi N."/>
        </authorList>
    </citation>
    <scope>NUCLEOTIDE SEQUENCE</scope>
    <source>
        <strain evidence="3">NBRC 109709</strain>
    </source>
</reference>
<dbReference type="Gene3D" id="1.20.58.2220">
    <property type="entry name" value="Formin, FH2 domain"/>
    <property type="match status" value="2"/>
</dbReference>
<name>A0A9W6TQ67_9STRA</name>
<evidence type="ECO:0000256" key="2">
    <source>
        <dbReference type="SAM" id="MobiDB-lite"/>
    </source>
</evidence>
<dbReference type="AlphaFoldDB" id="A0A9W6TQ67"/>
<feature type="region of interest" description="Disordered" evidence="2">
    <location>
        <begin position="230"/>
        <end position="252"/>
    </location>
</feature>
<proteinExistence type="predicted"/>
<dbReference type="InterPro" id="IPR042201">
    <property type="entry name" value="FH2_Formin_sf"/>
</dbReference>
<feature type="compositionally biased region" description="Polar residues" evidence="2">
    <location>
        <begin position="232"/>
        <end position="243"/>
    </location>
</feature>
<evidence type="ECO:0000313" key="4">
    <source>
        <dbReference type="Proteomes" id="UP001165121"/>
    </source>
</evidence>
<keyword evidence="1" id="KW-0175">Coiled coil</keyword>
<keyword evidence="4" id="KW-1185">Reference proteome</keyword>
<feature type="region of interest" description="Disordered" evidence="2">
    <location>
        <begin position="268"/>
        <end position="287"/>
    </location>
</feature>